<dbReference type="InterPro" id="IPR020022">
    <property type="entry name" value="N-acetyl_sugar_amidoTrfase"/>
</dbReference>
<organism evidence="1 2">
    <name type="scientific">Methanocella arvoryzae (strain DSM 22066 / NBRC 105507 / MRE50)</name>
    <dbReference type="NCBI Taxonomy" id="351160"/>
    <lineage>
        <taxon>Archaea</taxon>
        <taxon>Methanobacteriati</taxon>
        <taxon>Methanobacteriota</taxon>
        <taxon>Stenosarchaea group</taxon>
        <taxon>Methanomicrobia</taxon>
        <taxon>Methanocellales</taxon>
        <taxon>Methanocellaceae</taxon>
        <taxon>Methanocella</taxon>
    </lineage>
</organism>
<evidence type="ECO:0000313" key="2">
    <source>
        <dbReference type="Proteomes" id="UP000000663"/>
    </source>
</evidence>
<dbReference type="SUPFAM" id="SSF52402">
    <property type="entry name" value="Adenine nucleotide alpha hydrolases-like"/>
    <property type="match status" value="1"/>
</dbReference>
<dbReference type="KEGG" id="rci:RCIX1925"/>
<dbReference type="Gene3D" id="3.40.50.620">
    <property type="entry name" value="HUPs"/>
    <property type="match status" value="1"/>
</dbReference>
<reference evidence="1 2" key="1">
    <citation type="journal article" date="2006" name="Science">
        <title>Genome of rice cluster I archaea -- the key methane producers in the rice rhizosphere.</title>
        <authorList>
            <person name="Erkel C."/>
            <person name="Kube M."/>
            <person name="Reinhardt R."/>
            <person name="Liesack W."/>
        </authorList>
    </citation>
    <scope>NUCLEOTIDE SEQUENCE [LARGE SCALE GENOMIC DNA]</scope>
    <source>
        <strain evidence="2">DSM 22066 / NBRC 105507 / MRE50</strain>
    </source>
</reference>
<dbReference type="NCBIfam" id="TIGR03573">
    <property type="entry name" value="WbuX"/>
    <property type="match status" value="1"/>
</dbReference>
<dbReference type="STRING" id="351160.RCIX1925"/>
<keyword evidence="2" id="KW-1185">Reference proteome</keyword>
<sequence>MAKQQSVCSRCVSDTTIPGIKFDAEGVCNFCRMHEELEKAHQLNDENKRRFEKLIAKIKHEGRKKEYDCVVGVSGGRDSTYVLYNAIKLGLRPLAVHFDNGWNSDIAVSNIKRATTRLNVDLHTVVADWEEFKDLQKSFLKASVSDAEIPTDYAILSVLYREAANAGTRYILNGHSFRTEGIVPLGWTYMDGRYVHSVHKQFGRMRIRSFPVMSMSDLIYYTLVKRITFVNLLRYIEYDQKKAGEIMSRELGWQYYGGHHHENVYTHFFQSYLLPQKFKIDKRKVEYSALIRSGQMDREAALKDLEKPYPYDKEVVKYTISKLGLTQAQFEEIMSTPPKTFHDYATYYPLIKALRMPIKVACNLDLLPMIFYQKYLG</sequence>
<gene>
    <name evidence="1" type="ORF">RCIX1925</name>
</gene>
<dbReference type="InterPro" id="IPR014729">
    <property type="entry name" value="Rossmann-like_a/b/a_fold"/>
</dbReference>
<dbReference type="EMBL" id="AM114193">
    <property type="protein sequence ID" value="CAJ37093.1"/>
    <property type="molecule type" value="Genomic_DNA"/>
</dbReference>
<dbReference type="InterPro" id="IPR018317">
    <property type="entry name" value="QueC"/>
</dbReference>
<name>Q0W3F0_METAR</name>
<evidence type="ECO:0000313" key="1">
    <source>
        <dbReference type="EMBL" id="CAJ37093.1"/>
    </source>
</evidence>
<dbReference type="GeneID" id="5145509"/>
<dbReference type="AlphaFoldDB" id="Q0W3F0"/>
<dbReference type="Proteomes" id="UP000000663">
    <property type="component" value="Chromosome"/>
</dbReference>
<accession>Q0W3F0</accession>
<dbReference type="OrthoDB" id="10500at2157"/>
<dbReference type="PATRIC" id="fig|351160.9.peg.1185"/>
<dbReference type="eggNOG" id="arCOG15275">
    <property type="taxonomic scope" value="Archaea"/>
</dbReference>
<proteinExistence type="predicted"/>
<evidence type="ECO:0008006" key="3">
    <source>
        <dbReference type="Google" id="ProtNLM"/>
    </source>
</evidence>
<protein>
    <recommendedName>
        <fullName evidence="3">N-acetyl sugar amidotransferase</fullName>
    </recommendedName>
</protein>
<dbReference type="Pfam" id="PF06508">
    <property type="entry name" value="QueC"/>
    <property type="match status" value="1"/>
</dbReference>
<dbReference type="RefSeq" id="WP_012035478.1">
    <property type="nucleotide sequence ID" value="NC_009464.1"/>
</dbReference>